<dbReference type="Proteomes" id="UP000244956">
    <property type="component" value="Unassembled WGS sequence"/>
</dbReference>
<dbReference type="PANTHER" id="PTHR43531:SF11">
    <property type="entry name" value="METHYL-ACCEPTING CHEMOTAXIS PROTEIN 3"/>
    <property type="match status" value="1"/>
</dbReference>
<feature type="transmembrane region" description="Helical" evidence="5">
    <location>
        <begin position="12"/>
        <end position="35"/>
    </location>
</feature>
<reference evidence="7 8" key="1">
    <citation type="submission" date="2018-05" db="EMBL/GenBank/DDBJ databases">
        <title>Marinilabilia rubrum sp. nov., isolated from saltern sediment.</title>
        <authorList>
            <person name="Zhang R."/>
        </authorList>
    </citation>
    <scope>NUCLEOTIDE SEQUENCE [LARGE SCALE GENOMIC DNA]</scope>
    <source>
        <strain evidence="7 8">WTE16</strain>
    </source>
</reference>
<evidence type="ECO:0000256" key="1">
    <source>
        <dbReference type="ARBA" id="ARBA00022500"/>
    </source>
</evidence>
<dbReference type="GO" id="GO:0007165">
    <property type="term" value="P:signal transduction"/>
    <property type="evidence" value="ECO:0007669"/>
    <property type="project" value="UniProtKB-KW"/>
</dbReference>
<keyword evidence="1" id="KW-0145">Chemotaxis</keyword>
<comment type="similarity">
    <text evidence="2">Belongs to the methyl-accepting chemotaxis (MCP) protein family.</text>
</comment>
<dbReference type="AlphaFoldDB" id="A0A2U2BCU8"/>
<evidence type="ECO:0000313" key="8">
    <source>
        <dbReference type="Proteomes" id="UP000244956"/>
    </source>
</evidence>
<evidence type="ECO:0000256" key="2">
    <source>
        <dbReference type="ARBA" id="ARBA00029447"/>
    </source>
</evidence>
<dbReference type="InterPro" id="IPR004089">
    <property type="entry name" value="MCPsignal_dom"/>
</dbReference>
<protein>
    <submittedName>
        <fullName evidence="7">Methyl-accepting chemotaxis protein</fullName>
    </submittedName>
</protein>
<comment type="caution">
    <text evidence="7">The sequence shown here is derived from an EMBL/GenBank/DDBJ whole genome shotgun (WGS) entry which is preliminary data.</text>
</comment>
<dbReference type="SMART" id="SM00283">
    <property type="entry name" value="MA"/>
    <property type="match status" value="1"/>
</dbReference>
<keyword evidence="5" id="KW-0472">Membrane</keyword>
<evidence type="ECO:0000256" key="5">
    <source>
        <dbReference type="SAM" id="Phobius"/>
    </source>
</evidence>
<evidence type="ECO:0000259" key="6">
    <source>
        <dbReference type="PROSITE" id="PS50111"/>
    </source>
</evidence>
<organism evidence="7 8">
    <name type="scientific">Marinilabilia rubra</name>
    <dbReference type="NCBI Taxonomy" id="2162893"/>
    <lineage>
        <taxon>Bacteria</taxon>
        <taxon>Pseudomonadati</taxon>
        <taxon>Bacteroidota</taxon>
        <taxon>Bacteroidia</taxon>
        <taxon>Marinilabiliales</taxon>
        <taxon>Marinilabiliaceae</taxon>
        <taxon>Marinilabilia</taxon>
    </lineage>
</organism>
<keyword evidence="8" id="KW-1185">Reference proteome</keyword>
<feature type="domain" description="Methyl-accepting transducer" evidence="6">
    <location>
        <begin position="380"/>
        <end position="602"/>
    </location>
</feature>
<dbReference type="Pfam" id="PF00015">
    <property type="entry name" value="MCPsignal"/>
    <property type="match status" value="1"/>
</dbReference>
<evidence type="ECO:0000256" key="4">
    <source>
        <dbReference type="SAM" id="Coils"/>
    </source>
</evidence>
<keyword evidence="3" id="KW-0807">Transducer</keyword>
<dbReference type="GO" id="GO:0005886">
    <property type="term" value="C:plasma membrane"/>
    <property type="evidence" value="ECO:0007669"/>
    <property type="project" value="TreeGrafter"/>
</dbReference>
<dbReference type="PROSITE" id="PS50111">
    <property type="entry name" value="CHEMOTAXIS_TRANSDUC_2"/>
    <property type="match status" value="1"/>
</dbReference>
<proteinExistence type="inferred from homology"/>
<keyword evidence="5" id="KW-1133">Transmembrane helix</keyword>
<dbReference type="Gene3D" id="6.10.340.10">
    <property type="match status" value="1"/>
</dbReference>
<dbReference type="SUPFAM" id="SSF58104">
    <property type="entry name" value="Methyl-accepting chemotaxis protein (MCP) signaling domain"/>
    <property type="match status" value="1"/>
</dbReference>
<dbReference type="Pfam" id="PF12729">
    <property type="entry name" value="4HB_MCP_1"/>
    <property type="match status" value="1"/>
</dbReference>
<keyword evidence="4" id="KW-0175">Coiled coil</keyword>
<dbReference type="GO" id="GO:0004888">
    <property type="term" value="F:transmembrane signaling receptor activity"/>
    <property type="evidence" value="ECO:0007669"/>
    <property type="project" value="TreeGrafter"/>
</dbReference>
<evidence type="ECO:0000256" key="3">
    <source>
        <dbReference type="PROSITE-ProRule" id="PRU00284"/>
    </source>
</evidence>
<dbReference type="GO" id="GO:0006935">
    <property type="term" value="P:chemotaxis"/>
    <property type="evidence" value="ECO:0007669"/>
    <property type="project" value="UniProtKB-KW"/>
</dbReference>
<accession>A0A2U2BCU8</accession>
<evidence type="ECO:0000313" key="7">
    <source>
        <dbReference type="EMBL" id="PWE00896.1"/>
    </source>
</evidence>
<dbReference type="OrthoDB" id="1117449at2"/>
<keyword evidence="5" id="KW-0812">Transmembrane</keyword>
<dbReference type="InterPro" id="IPR024478">
    <property type="entry name" value="HlyB_4HB_MCP"/>
</dbReference>
<dbReference type="EMBL" id="QEWP01000002">
    <property type="protein sequence ID" value="PWE00896.1"/>
    <property type="molecule type" value="Genomic_DNA"/>
</dbReference>
<dbReference type="PANTHER" id="PTHR43531">
    <property type="entry name" value="PROTEIN ICFG"/>
    <property type="match status" value="1"/>
</dbReference>
<sequence>MNWQSLKIRHKLFLGFGIVVTVTALFGGILLSGLYSINNSSKDLYNNHIPALSQTYDLQNHWQKAIFNLRTFSTQKKEQYYVMANHHLNKAREILDSLKVESEQKKSKWEFIDRELAHFQKQARNSFSAALQVETSYSKLDSAQKRLHELSDNYLSLQYKKLKRDIDNGEANHIVKRRVDKINLMNEIVRTAENLKITIGETNFRNDPTLLDEVVPTLSIIDLNVGTILPMTTKQYDVKSLNEIKDQGEICKNAITKLTDNWKTYSKLNNHDFLERGLSLTMDMADKQENYLARSAKSNLQHASNARNIWWWSVSLSMLTAIFIAWRISRSLSDPIINLTALAEQQADGLLIEIPETTRNDEVGKLTRSMKLHQEQTHRIVDALKNMGISLNDLMQRLKERSERLTATTTSQASSAQEITASIEEMQALTENSSQETEQASIQIQKAKTDVALYIEQNREAIDHMQELMKRSSVISELASQTYILSLNASVEASRGGDESKGFGTIAKAMRELAEKIKNVSSELNDLTEKGQKTSDEANLNLDNISQIITYNENVLQRMATLSLQQNAETRQVASAIQELNLETQRTAQMAEAMSGEATRMNSHSDELQEILTFYRKEEKEEDSLPKVNQWEWAELLPNDEEKDTAAILKEEEISG</sequence>
<gene>
    <name evidence="7" type="ORF">DDZ16_03580</name>
</gene>
<feature type="coiled-coil region" evidence="4">
    <location>
        <begin position="510"/>
        <end position="537"/>
    </location>
</feature>
<dbReference type="InterPro" id="IPR051310">
    <property type="entry name" value="MCP_chemotaxis"/>
</dbReference>
<name>A0A2U2BCU8_9BACT</name>
<dbReference type="Gene3D" id="1.10.287.950">
    <property type="entry name" value="Methyl-accepting chemotaxis protein"/>
    <property type="match status" value="1"/>
</dbReference>